<gene>
    <name evidence="1" type="ORF">QAD02_011279</name>
</gene>
<comment type="caution">
    <text evidence="1">The sequence shown here is derived from an EMBL/GenBank/DDBJ whole genome shotgun (WGS) entry which is preliminary data.</text>
</comment>
<name>A0ACC2NXA9_9HYME</name>
<proteinExistence type="predicted"/>
<organism evidence="1 2">
    <name type="scientific">Eretmocerus hayati</name>
    <dbReference type="NCBI Taxonomy" id="131215"/>
    <lineage>
        <taxon>Eukaryota</taxon>
        <taxon>Metazoa</taxon>
        <taxon>Ecdysozoa</taxon>
        <taxon>Arthropoda</taxon>
        <taxon>Hexapoda</taxon>
        <taxon>Insecta</taxon>
        <taxon>Pterygota</taxon>
        <taxon>Neoptera</taxon>
        <taxon>Endopterygota</taxon>
        <taxon>Hymenoptera</taxon>
        <taxon>Apocrita</taxon>
        <taxon>Proctotrupomorpha</taxon>
        <taxon>Chalcidoidea</taxon>
        <taxon>Aphelinidae</taxon>
        <taxon>Aphelininae</taxon>
        <taxon>Eretmocerus</taxon>
    </lineage>
</organism>
<evidence type="ECO:0000313" key="2">
    <source>
        <dbReference type="Proteomes" id="UP001239111"/>
    </source>
</evidence>
<protein>
    <submittedName>
        <fullName evidence="1">Uncharacterized protein</fullName>
    </submittedName>
</protein>
<dbReference type="EMBL" id="CM056742">
    <property type="protein sequence ID" value="KAJ8675493.1"/>
    <property type="molecule type" value="Genomic_DNA"/>
</dbReference>
<reference evidence="1" key="1">
    <citation type="submission" date="2023-04" db="EMBL/GenBank/DDBJ databases">
        <title>A chromosome-level genome assembly of the parasitoid wasp Eretmocerus hayati.</title>
        <authorList>
            <person name="Zhong Y."/>
            <person name="Liu S."/>
            <person name="Liu Y."/>
        </authorList>
    </citation>
    <scope>NUCLEOTIDE SEQUENCE</scope>
    <source>
        <strain evidence="1">ZJU_SS_LIU_2023</strain>
    </source>
</reference>
<dbReference type="Proteomes" id="UP001239111">
    <property type="component" value="Chromosome 2"/>
</dbReference>
<evidence type="ECO:0000313" key="1">
    <source>
        <dbReference type="EMBL" id="KAJ8675493.1"/>
    </source>
</evidence>
<accession>A0ACC2NXA9</accession>
<keyword evidence="2" id="KW-1185">Reference proteome</keyword>
<sequence>VQRKMYFPSRTNRRLDLILSFIFVIPVSTRVIENEQNSCFEFGVRNVKPFTTEFRVWADSKSRNFVENLTKYDENFIKSRFKPTLPTYVIIHGFWENYGVSWVKEMKDILLEREKSNVILVDWSSAYSRKILKLSLLNFDALDYTGAILSTKLAANQINTFLREISRVCDTPLDKWRKLHFIGHSLGAHIAGQAARNLRDVTQVHRITGLDPAGPCFEGVNTNFKLNRLDAGFVDVIHTNCDPHQSNNLGITEPLGTIDFYPNGGNHQPNCEEPIVEAVGSFLEKMGAKRFIASGVNSWQLFFHDSKTDFQELTENILTRGWNLVCDHQESIEYFMQSLREPGKKFLASPLLDETSVLRELAYEEQTNTMCVEMGINADDYSDARGIYYLDTTNELPECNTS</sequence>
<feature type="non-terminal residue" evidence="1">
    <location>
        <position position="1"/>
    </location>
</feature>